<protein>
    <recommendedName>
        <fullName evidence="5">Putative pre-16S rRNA nuclease</fullName>
        <ecNumber evidence="5">3.1.-.-</ecNumber>
    </recommendedName>
</protein>
<evidence type="ECO:0000313" key="8">
    <source>
        <dbReference type="Proteomes" id="UP000229896"/>
    </source>
</evidence>
<dbReference type="AlphaFoldDB" id="A0A2M6YBF3"/>
<feature type="domain" description="YqgF/RNase H-like" evidence="6">
    <location>
        <begin position="2"/>
        <end position="97"/>
    </location>
</feature>
<dbReference type="EMBL" id="PEXI01000104">
    <property type="protein sequence ID" value="PIU24018.1"/>
    <property type="molecule type" value="Genomic_DNA"/>
</dbReference>
<keyword evidence="1 5" id="KW-0963">Cytoplasm</keyword>
<dbReference type="HAMAP" id="MF_00651">
    <property type="entry name" value="Nuclease_YqgF"/>
    <property type="match status" value="1"/>
</dbReference>
<organism evidence="7 8">
    <name type="scientific">Candidatus Berkelbacteria bacterium CG08_land_8_20_14_0_20_39_8</name>
    <dbReference type="NCBI Taxonomy" id="1974511"/>
    <lineage>
        <taxon>Bacteria</taxon>
        <taxon>Candidatus Berkelbacteria</taxon>
    </lineage>
</organism>
<dbReference type="InterPro" id="IPR005227">
    <property type="entry name" value="YqgF"/>
</dbReference>
<dbReference type="InterPro" id="IPR006641">
    <property type="entry name" value="YqgF/RNaseH-like_dom"/>
</dbReference>
<dbReference type="GO" id="GO:0005829">
    <property type="term" value="C:cytosol"/>
    <property type="evidence" value="ECO:0007669"/>
    <property type="project" value="TreeGrafter"/>
</dbReference>
<keyword evidence="2 5" id="KW-0690">Ribosome biogenesis</keyword>
<evidence type="ECO:0000256" key="3">
    <source>
        <dbReference type="ARBA" id="ARBA00022722"/>
    </source>
</evidence>
<dbReference type="Proteomes" id="UP000229896">
    <property type="component" value="Unassembled WGS sequence"/>
</dbReference>
<evidence type="ECO:0000256" key="5">
    <source>
        <dbReference type="HAMAP-Rule" id="MF_00651"/>
    </source>
</evidence>
<dbReference type="InterPro" id="IPR037027">
    <property type="entry name" value="YqgF/RNaseH-like_dom_sf"/>
</dbReference>
<comment type="similarity">
    <text evidence="5">Belongs to the YqgF HJR family.</text>
</comment>
<dbReference type="GO" id="GO:0016788">
    <property type="term" value="F:hydrolase activity, acting on ester bonds"/>
    <property type="evidence" value="ECO:0007669"/>
    <property type="project" value="UniProtKB-UniRule"/>
</dbReference>
<dbReference type="GO" id="GO:0000967">
    <property type="term" value="P:rRNA 5'-end processing"/>
    <property type="evidence" value="ECO:0007669"/>
    <property type="project" value="UniProtKB-UniRule"/>
</dbReference>
<keyword evidence="4 5" id="KW-0378">Hydrolase</keyword>
<evidence type="ECO:0000256" key="2">
    <source>
        <dbReference type="ARBA" id="ARBA00022517"/>
    </source>
</evidence>
<proteinExistence type="inferred from homology"/>
<accession>A0A2M6YBF3</accession>
<comment type="subcellular location">
    <subcellularLocation>
        <location evidence="5">Cytoplasm</location>
    </subcellularLocation>
</comment>
<dbReference type="SMART" id="SM00732">
    <property type="entry name" value="YqgFc"/>
    <property type="match status" value="1"/>
</dbReference>
<evidence type="ECO:0000256" key="4">
    <source>
        <dbReference type="ARBA" id="ARBA00022801"/>
    </source>
</evidence>
<dbReference type="PANTHER" id="PTHR33317:SF4">
    <property type="entry name" value="POLYNUCLEOTIDYL TRANSFERASE, RIBONUCLEASE H-LIKE SUPERFAMILY PROTEIN"/>
    <property type="match status" value="1"/>
</dbReference>
<evidence type="ECO:0000259" key="6">
    <source>
        <dbReference type="SMART" id="SM00732"/>
    </source>
</evidence>
<sequence>MKMYLGIDFGTKKIGLAVGKKIPYDLVTIANNDKVFEKIATLCKQEKIERIVIGMPIFESGDQGTLSLEIEKFAEKLKAKTALPIYFEAENLTTQTALDLLKEEGATPDEIENKVDQTAARLILEQYIANEEETLQEAL</sequence>
<dbReference type="Pfam" id="PF03652">
    <property type="entry name" value="RuvX"/>
    <property type="match status" value="1"/>
</dbReference>
<name>A0A2M6YBF3_9BACT</name>
<dbReference type="Gene3D" id="3.30.420.140">
    <property type="entry name" value="YqgF/RNase H-like domain"/>
    <property type="match status" value="1"/>
</dbReference>
<dbReference type="SUPFAM" id="SSF53098">
    <property type="entry name" value="Ribonuclease H-like"/>
    <property type="match status" value="1"/>
</dbReference>
<dbReference type="PANTHER" id="PTHR33317">
    <property type="entry name" value="POLYNUCLEOTIDYL TRANSFERASE, RIBONUCLEASE H-LIKE SUPERFAMILY PROTEIN"/>
    <property type="match status" value="1"/>
</dbReference>
<evidence type="ECO:0000256" key="1">
    <source>
        <dbReference type="ARBA" id="ARBA00022490"/>
    </source>
</evidence>
<gene>
    <name evidence="7" type="ORF">COT12_03310</name>
</gene>
<reference evidence="8" key="1">
    <citation type="submission" date="2017-09" db="EMBL/GenBank/DDBJ databases">
        <title>Depth-based differentiation of microbial function through sediment-hosted aquifers and enrichment of novel symbionts in the deep terrestrial subsurface.</title>
        <authorList>
            <person name="Probst A.J."/>
            <person name="Ladd B."/>
            <person name="Jarett J.K."/>
            <person name="Geller-Mcgrath D.E."/>
            <person name="Sieber C.M.K."/>
            <person name="Emerson J.B."/>
            <person name="Anantharaman K."/>
            <person name="Thomas B.C."/>
            <person name="Malmstrom R."/>
            <person name="Stieglmeier M."/>
            <person name="Klingl A."/>
            <person name="Woyke T."/>
            <person name="Ryan C.M."/>
            <person name="Banfield J.F."/>
        </authorList>
    </citation>
    <scope>NUCLEOTIDE SEQUENCE [LARGE SCALE GENOMIC DNA]</scope>
</reference>
<dbReference type="NCBIfam" id="TIGR00250">
    <property type="entry name" value="RNAse_H_YqgF"/>
    <property type="match status" value="1"/>
</dbReference>
<keyword evidence="3 5" id="KW-0540">Nuclease</keyword>
<dbReference type="CDD" id="cd16964">
    <property type="entry name" value="YqgF"/>
    <property type="match status" value="1"/>
</dbReference>
<dbReference type="InterPro" id="IPR012337">
    <property type="entry name" value="RNaseH-like_sf"/>
</dbReference>
<dbReference type="GO" id="GO:0004518">
    <property type="term" value="F:nuclease activity"/>
    <property type="evidence" value="ECO:0007669"/>
    <property type="project" value="UniProtKB-KW"/>
</dbReference>
<comment type="caution">
    <text evidence="7">The sequence shown here is derived from an EMBL/GenBank/DDBJ whole genome shotgun (WGS) entry which is preliminary data.</text>
</comment>
<comment type="function">
    <text evidence="5">Could be a nuclease involved in processing of the 5'-end of pre-16S rRNA.</text>
</comment>
<evidence type="ECO:0000313" key="7">
    <source>
        <dbReference type="EMBL" id="PIU24018.1"/>
    </source>
</evidence>
<dbReference type="EC" id="3.1.-.-" evidence="5"/>